<dbReference type="Gene3D" id="3.40.50.1820">
    <property type="entry name" value="alpha/beta hydrolase"/>
    <property type="match status" value="1"/>
</dbReference>
<evidence type="ECO:0000313" key="9">
    <source>
        <dbReference type="Proteomes" id="UP001153714"/>
    </source>
</evidence>
<reference evidence="8" key="2">
    <citation type="submission" date="2022-10" db="EMBL/GenBank/DDBJ databases">
        <authorList>
            <consortium name="ENA_rothamsted_submissions"/>
            <consortium name="culmorum"/>
            <person name="King R."/>
        </authorList>
    </citation>
    <scope>NUCLEOTIDE SEQUENCE</scope>
</reference>
<dbReference type="AlphaFoldDB" id="A0A9N9WGC9"/>
<dbReference type="OrthoDB" id="19653at2759"/>
<keyword evidence="9" id="KW-1185">Reference proteome</keyword>
<keyword evidence="4" id="KW-1015">Disulfide bond</keyword>
<keyword evidence="5" id="KW-0325">Glycoprotein</keyword>
<evidence type="ECO:0000256" key="3">
    <source>
        <dbReference type="ARBA" id="ARBA00022801"/>
    </source>
</evidence>
<evidence type="ECO:0000256" key="5">
    <source>
        <dbReference type="ARBA" id="ARBA00023180"/>
    </source>
</evidence>
<comment type="similarity">
    <text evidence="1 6">Belongs to the type-B carboxylesterase/lipase family.</text>
</comment>
<dbReference type="GO" id="GO:0052689">
    <property type="term" value="F:carboxylic ester hydrolase activity"/>
    <property type="evidence" value="ECO:0007669"/>
    <property type="project" value="UniProtKB-KW"/>
</dbReference>
<organism evidence="8 9">
    <name type="scientific">Diatraea saccharalis</name>
    <name type="common">sugarcane borer</name>
    <dbReference type="NCBI Taxonomy" id="40085"/>
    <lineage>
        <taxon>Eukaryota</taxon>
        <taxon>Metazoa</taxon>
        <taxon>Ecdysozoa</taxon>
        <taxon>Arthropoda</taxon>
        <taxon>Hexapoda</taxon>
        <taxon>Insecta</taxon>
        <taxon>Pterygota</taxon>
        <taxon>Neoptera</taxon>
        <taxon>Endopterygota</taxon>
        <taxon>Lepidoptera</taxon>
        <taxon>Glossata</taxon>
        <taxon>Ditrysia</taxon>
        <taxon>Pyraloidea</taxon>
        <taxon>Crambidae</taxon>
        <taxon>Crambinae</taxon>
        <taxon>Diatraea</taxon>
    </lineage>
</organism>
<dbReference type="Proteomes" id="UP001153714">
    <property type="component" value="Chromosome 4"/>
</dbReference>
<dbReference type="InterPro" id="IPR002018">
    <property type="entry name" value="CarbesteraseB"/>
</dbReference>
<dbReference type="PANTHER" id="PTHR43142">
    <property type="entry name" value="CARBOXYLIC ESTER HYDROLASE"/>
    <property type="match status" value="1"/>
</dbReference>
<feature type="domain" description="Carboxylesterase type B" evidence="7">
    <location>
        <begin position="42"/>
        <end position="545"/>
    </location>
</feature>
<dbReference type="EMBL" id="OU893335">
    <property type="protein sequence ID" value="CAG9791742.1"/>
    <property type="molecule type" value="Genomic_DNA"/>
</dbReference>
<dbReference type="Pfam" id="PF00135">
    <property type="entry name" value="COesterase"/>
    <property type="match status" value="1"/>
</dbReference>
<reference evidence="8" key="1">
    <citation type="submission" date="2021-12" db="EMBL/GenBank/DDBJ databases">
        <authorList>
            <person name="King R."/>
        </authorList>
    </citation>
    <scope>NUCLEOTIDE SEQUENCE</scope>
</reference>
<dbReference type="PANTHER" id="PTHR43142:SF1">
    <property type="entry name" value="CARBOXYLIC ESTER HYDROLASE"/>
    <property type="match status" value="1"/>
</dbReference>
<dbReference type="EC" id="3.1.1.-" evidence="6"/>
<evidence type="ECO:0000313" key="8">
    <source>
        <dbReference type="EMBL" id="CAG9791742.1"/>
    </source>
</evidence>
<dbReference type="SUPFAM" id="SSF53474">
    <property type="entry name" value="alpha/beta-Hydrolases"/>
    <property type="match status" value="1"/>
</dbReference>
<accession>A0A9N9WGC9</accession>
<proteinExistence type="inferred from homology"/>
<sequence length="563" mass="64217">MFRIELSIYLVRYSTVKMLELYLSMFILTVLFGNVTATPKVDPLVNTNLGLIRGVRATDGNYSMFMGIPFARVNTSNPFGAAIPEAPFNGVFEANDDSAICPQIEEFNNTVVGSLDCLHLNIYVPIVANFRNKVPVLVWIYGGGFSFGYAGRYIYGPKFIVRHDIMFITLNYRLGPYGFMCLDTPENPGNQGLKDQLLALRWIKDNIEAFGGDPDKMTLFGESAGGIAVDFHILSPQEKIFHKAIIQSATSLSPVYFEPHKDAPLLLAAELGLSTNDINEAITYLASIETDLVITASNELGLNFRPCVDKSFEGVEGFITENWIRKKMPKVRRMPVLIGFTDDEKLSVYINQPSTYYENLNIFYEKLNLGFQTLSRDFEGMEELVRHFYIGDQNISENVKYHIANFDSDYVYNHPTYRSISKYIENSAGNIYQYLFSYNGNRNFGKRTQNFSDSGAGAVHADEIGYLFDTMYYDEPPSSTDQIIIDRMTMMWSNFAKYGDPTPNVSELLPVRWTPITRNSLHHYLEINTELQLGVRPFHKRMAFWDLFYQANDKLQRVYPEND</sequence>
<evidence type="ECO:0000256" key="1">
    <source>
        <dbReference type="ARBA" id="ARBA00005964"/>
    </source>
</evidence>
<name>A0A9N9WGC9_9NEOP</name>
<dbReference type="PROSITE" id="PS00122">
    <property type="entry name" value="CARBOXYLESTERASE_B_1"/>
    <property type="match status" value="1"/>
</dbReference>
<evidence type="ECO:0000256" key="2">
    <source>
        <dbReference type="ARBA" id="ARBA00022487"/>
    </source>
</evidence>
<dbReference type="InterPro" id="IPR019826">
    <property type="entry name" value="Carboxylesterase_B_AS"/>
</dbReference>
<gene>
    <name evidence="8" type="ORF">DIATSA_LOCUS9337</name>
</gene>
<keyword evidence="3 6" id="KW-0378">Hydrolase</keyword>
<evidence type="ECO:0000256" key="4">
    <source>
        <dbReference type="ARBA" id="ARBA00023157"/>
    </source>
</evidence>
<evidence type="ECO:0000256" key="6">
    <source>
        <dbReference type="RuleBase" id="RU361235"/>
    </source>
</evidence>
<dbReference type="InterPro" id="IPR029058">
    <property type="entry name" value="AB_hydrolase_fold"/>
</dbReference>
<protein>
    <recommendedName>
        <fullName evidence="6">Carboxylic ester hydrolase</fullName>
        <ecNumber evidence="6">3.1.1.-</ecNumber>
    </recommendedName>
</protein>
<evidence type="ECO:0000259" key="7">
    <source>
        <dbReference type="Pfam" id="PF00135"/>
    </source>
</evidence>
<keyword evidence="2" id="KW-0719">Serine esterase</keyword>